<dbReference type="EMBL" id="HBUE01280311">
    <property type="protein sequence ID" value="CAG6568609.1"/>
    <property type="molecule type" value="Transcribed_RNA"/>
</dbReference>
<proteinExistence type="predicted"/>
<accession>A0A8D8JAS3</accession>
<dbReference type="EMBL" id="HBUE01280312">
    <property type="protein sequence ID" value="CAG6568611.1"/>
    <property type="molecule type" value="Transcribed_RNA"/>
</dbReference>
<protein>
    <submittedName>
        <fullName evidence="1">(northern house mosquito) hypothetical protein</fullName>
    </submittedName>
</protein>
<sequence length="101" mass="10705">MGSLRCGTGVALTRTAPNLLGCWWVTTTASRTSTPGTMADTSFQTPKTKASSCGICACFPRPMPKTRSRITSAMATGTTGGTRFQNDSTIRQSLWRATPAL</sequence>
<dbReference type="AlphaFoldDB" id="A0A8D8JAS3"/>
<dbReference type="EMBL" id="HBUE01174791">
    <property type="protein sequence ID" value="CAG6517087.1"/>
    <property type="molecule type" value="Transcribed_RNA"/>
</dbReference>
<dbReference type="EMBL" id="HBUE01174790">
    <property type="protein sequence ID" value="CAG6517085.1"/>
    <property type="molecule type" value="Transcribed_RNA"/>
</dbReference>
<dbReference type="EMBL" id="HBUE01280309">
    <property type="protein sequence ID" value="CAG6568606.1"/>
    <property type="molecule type" value="Transcribed_RNA"/>
</dbReference>
<evidence type="ECO:0000313" key="1">
    <source>
        <dbReference type="EMBL" id="CAG6568609.1"/>
    </source>
</evidence>
<name>A0A8D8JAS3_CULPI</name>
<dbReference type="EMBL" id="HBUE01174788">
    <property type="protein sequence ID" value="CAG6517082.1"/>
    <property type="molecule type" value="Transcribed_RNA"/>
</dbReference>
<reference evidence="1" key="1">
    <citation type="submission" date="2021-05" db="EMBL/GenBank/DDBJ databases">
        <authorList>
            <person name="Alioto T."/>
            <person name="Alioto T."/>
            <person name="Gomez Garrido J."/>
        </authorList>
    </citation>
    <scope>NUCLEOTIDE SEQUENCE</scope>
</reference>
<organism evidence="1">
    <name type="scientific">Culex pipiens</name>
    <name type="common">House mosquito</name>
    <dbReference type="NCBI Taxonomy" id="7175"/>
    <lineage>
        <taxon>Eukaryota</taxon>
        <taxon>Metazoa</taxon>
        <taxon>Ecdysozoa</taxon>
        <taxon>Arthropoda</taxon>
        <taxon>Hexapoda</taxon>
        <taxon>Insecta</taxon>
        <taxon>Pterygota</taxon>
        <taxon>Neoptera</taxon>
        <taxon>Endopterygota</taxon>
        <taxon>Diptera</taxon>
        <taxon>Nematocera</taxon>
        <taxon>Culicoidea</taxon>
        <taxon>Culicidae</taxon>
        <taxon>Culicinae</taxon>
        <taxon>Culicini</taxon>
        <taxon>Culex</taxon>
        <taxon>Culex</taxon>
    </lineage>
</organism>